<protein>
    <submittedName>
        <fullName evidence="2">Uncharacterized protein</fullName>
    </submittedName>
</protein>
<feature type="region of interest" description="Disordered" evidence="1">
    <location>
        <begin position="1"/>
        <end position="32"/>
    </location>
</feature>
<dbReference type="EMBL" id="CAJNOO010007720">
    <property type="protein sequence ID" value="CAF1472950.1"/>
    <property type="molecule type" value="Genomic_DNA"/>
</dbReference>
<evidence type="ECO:0000256" key="1">
    <source>
        <dbReference type="SAM" id="MobiDB-lite"/>
    </source>
</evidence>
<sequence>MCDRQPLLNASKNMPVDGHNNHYGTKQQDFNK</sequence>
<comment type="caution">
    <text evidence="2">The sequence shown here is derived from an EMBL/GenBank/DDBJ whole genome shotgun (WGS) entry which is preliminary data.</text>
</comment>
<reference evidence="2" key="1">
    <citation type="submission" date="2021-02" db="EMBL/GenBank/DDBJ databases">
        <authorList>
            <person name="Nowell W R."/>
        </authorList>
    </citation>
    <scope>NUCLEOTIDE SEQUENCE</scope>
</reference>
<dbReference type="AlphaFoldDB" id="A0A815RBE2"/>
<proteinExistence type="predicted"/>
<gene>
    <name evidence="2" type="ORF">RFH988_LOCUS37628</name>
</gene>
<evidence type="ECO:0000313" key="3">
    <source>
        <dbReference type="Proteomes" id="UP000663882"/>
    </source>
</evidence>
<organism evidence="2 3">
    <name type="scientific">Rotaria sordida</name>
    <dbReference type="NCBI Taxonomy" id="392033"/>
    <lineage>
        <taxon>Eukaryota</taxon>
        <taxon>Metazoa</taxon>
        <taxon>Spiralia</taxon>
        <taxon>Gnathifera</taxon>
        <taxon>Rotifera</taxon>
        <taxon>Eurotatoria</taxon>
        <taxon>Bdelloidea</taxon>
        <taxon>Philodinida</taxon>
        <taxon>Philodinidae</taxon>
        <taxon>Rotaria</taxon>
    </lineage>
</organism>
<accession>A0A815RBE2</accession>
<dbReference type="Proteomes" id="UP000663882">
    <property type="component" value="Unassembled WGS sequence"/>
</dbReference>
<evidence type="ECO:0000313" key="2">
    <source>
        <dbReference type="EMBL" id="CAF1472950.1"/>
    </source>
</evidence>
<feature type="non-terminal residue" evidence="2">
    <location>
        <position position="32"/>
    </location>
</feature>
<feature type="compositionally biased region" description="Polar residues" evidence="1">
    <location>
        <begin position="22"/>
        <end position="32"/>
    </location>
</feature>
<name>A0A815RBE2_9BILA</name>